<dbReference type="KEGG" id="kol:Kole_0010"/>
<name>C5CHA0_KOSOT</name>
<dbReference type="AlphaFoldDB" id="C5CHA0"/>
<dbReference type="eggNOG" id="COG0784">
    <property type="taxonomic scope" value="Bacteria"/>
</dbReference>
<reference evidence="4 5" key="2">
    <citation type="journal article" date="2011" name="J. Bacteriol.">
        <title>Genome Sequence of Kosmotoga olearia Strain TBF 19.5.1, a Thermophilic Bacterium with a Wide Growth Temperature Range, Isolated from the Troll B Oil Platform in the North Sea.</title>
        <authorList>
            <person name="Swithers K.S."/>
            <person name="Dipippo J.L."/>
            <person name="Bruce D.C."/>
            <person name="Detter C."/>
            <person name="Tapia R."/>
            <person name="Han S."/>
            <person name="Goodwin L.A."/>
            <person name="Han J."/>
            <person name="Woyke T."/>
            <person name="Pitluck S."/>
            <person name="Pennacchio L."/>
            <person name="Nolan M."/>
            <person name="Mikhailova N."/>
            <person name="Land M.L."/>
            <person name="Nesbo C.L."/>
            <person name="Gogarten J.P."/>
            <person name="Noll K.M."/>
        </authorList>
    </citation>
    <scope>NUCLEOTIDE SEQUENCE [LARGE SCALE GENOMIC DNA]</scope>
    <source>
        <strain evidence="5">ATCC BAA-1733 / DSM 21960 / TBF 19.5.1</strain>
    </source>
</reference>
<dbReference type="Pfam" id="PF00072">
    <property type="entry name" value="Response_reg"/>
    <property type="match status" value="1"/>
</dbReference>
<dbReference type="PROSITE" id="PS50110">
    <property type="entry name" value="RESPONSE_REGULATORY"/>
    <property type="match status" value="1"/>
</dbReference>
<feature type="domain" description="Response regulatory" evidence="3">
    <location>
        <begin position="5"/>
        <end position="118"/>
    </location>
</feature>
<dbReference type="SUPFAM" id="SSF52172">
    <property type="entry name" value="CheY-like"/>
    <property type="match status" value="1"/>
</dbReference>
<dbReference type="InterPro" id="IPR001789">
    <property type="entry name" value="Sig_transdc_resp-reg_receiver"/>
</dbReference>
<dbReference type="STRING" id="521045.Kole_0010"/>
<dbReference type="Gene3D" id="3.40.50.2300">
    <property type="match status" value="1"/>
</dbReference>
<dbReference type="EMBL" id="CP001634">
    <property type="protein sequence ID" value="ACR78739.1"/>
    <property type="molecule type" value="Genomic_DNA"/>
</dbReference>
<accession>C5CHA0</accession>
<gene>
    <name evidence="4" type="ordered locus">Kole_0010</name>
</gene>
<sequence length="119" mass="13517">METKKIMIVDDEENMRFLLTEELGEEGFHVITAASAEEALDLFEKHPDISLVTIDIEMPGISGLELAGMLRNKKPDLKIVLLTAYTHYKQDMASWAADAYVVKSTDLREFKETIKKLLD</sequence>
<organism evidence="4 5">
    <name type="scientific">Kosmotoga olearia (strain ATCC BAA-1733 / DSM 21960 / TBF 19.5.1)</name>
    <dbReference type="NCBI Taxonomy" id="521045"/>
    <lineage>
        <taxon>Bacteria</taxon>
        <taxon>Thermotogati</taxon>
        <taxon>Thermotogota</taxon>
        <taxon>Thermotogae</taxon>
        <taxon>Kosmotogales</taxon>
        <taxon>Kosmotogaceae</taxon>
        <taxon>Kosmotoga</taxon>
    </lineage>
</organism>
<dbReference type="HOGENOM" id="CLU_000445_69_8_0"/>
<evidence type="ECO:0000313" key="5">
    <source>
        <dbReference type="Proteomes" id="UP000002382"/>
    </source>
</evidence>
<evidence type="ECO:0000256" key="2">
    <source>
        <dbReference type="PROSITE-ProRule" id="PRU00169"/>
    </source>
</evidence>
<evidence type="ECO:0000256" key="1">
    <source>
        <dbReference type="ARBA" id="ARBA00022553"/>
    </source>
</evidence>
<dbReference type="OrthoDB" id="9790669at2"/>
<dbReference type="PANTHER" id="PTHR44591:SF18">
    <property type="entry name" value="REGULATORY PROTEIN"/>
    <property type="match status" value="1"/>
</dbReference>
<dbReference type="InterPro" id="IPR050595">
    <property type="entry name" value="Bact_response_regulator"/>
</dbReference>
<keyword evidence="1 2" id="KW-0597">Phosphoprotein</keyword>
<keyword evidence="5" id="KW-1185">Reference proteome</keyword>
<dbReference type="SMART" id="SM00448">
    <property type="entry name" value="REC"/>
    <property type="match status" value="1"/>
</dbReference>
<dbReference type="Proteomes" id="UP000002382">
    <property type="component" value="Chromosome"/>
</dbReference>
<dbReference type="InterPro" id="IPR011006">
    <property type="entry name" value="CheY-like_superfamily"/>
</dbReference>
<dbReference type="PANTHER" id="PTHR44591">
    <property type="entry name" value="STRESS RESPONSE REGULATOR PROTEIN 1"/>
    <property type="match status" value="1"/>
</dbReference>
<evidence type="ECO:0000259" key="3">
    <source>
        <dbReference type="PROSITE" id="PS50110"/>
    </source>
</evidence>
<evidence type="ECO:0000313" key="4">
    <source>
        <dbReference type="EMBL" id="ACR78739.1"/>
    </source>
</evidence>
<feature type="modified residue" description="4-aspartylphosphate" evidence="2">
    <location>
        <position position="55"/>
    </location>
</feature>
<dbReference type="RefSeq" id="WP_012744527.1">
    <property type="nucleotide sequence ID" value="NC_012785.1"/>
</dbReference>
<proteinExistence type="predicted"/>
<dbReference type="GO" id="GO:0000160">
    <property type="term" value="P:phosphorelay signal transduction system"/>
    <property type="evidence" value="ECO:0007669"/>
    <property type="project" value="InterPro"/>
</dbReference>
<reference evidence="4 5" key="1">
    <citation type="submission" date="2009-06" db="EMBL/GenBank/DDBJ databases">
        <title>Complete sequence of Thermotogales bacterium TBF 19.5.1.</title>
        <authorList>
            <consortium name="US DOE Joint Genome Institute"/>
            <person name="Lucas S."/>
            <person name="Copeland A."/>
            <person name="Lapidus A."/>
            <person name="Glavina del Rio T."/>
            <person name="Tice H."/>
            <person name="Bruce D."/>
            <person name="Goodwin L."/>
            <person name="Pitluck S."/>
            <person name="Chertkov O."/>
            <person name="Brettin T."/>
            <person name="Detter J.C."/>
            <person name="Han C."/>
            <person name="Schmutz J."/>
            <person name="Larimer F."/>
            <person name="Land M."/>
            <person name="Hauser L."/>
            <person name="Kyrpides N."/>
            <person name="Ovchinnikova G."/>
            <person name="Noll K."/>
        </authorList>
    </citation>
    <scope>NUCLEOTIDE SEQUENCE [LARGE SCALE GENOMIC DNA]</scope>
    <source>
        <strain evidence="5">ATCC BAA-1733 / DSM 21960 / TBF 19.5.1</strain>
    </source>
</reference>
<protein>
    <submittedName>
        <fullName evidence="4">Response regulator receiver protein</fullName>
    </submittedName>
</protein>